<dbReference type="EMBL" id="DSGB01000006">
    <property type="protein sequence ID" value="HER96492.1"/>
    <property type="molecule type" value="Genomic_DNA"/>
</dbReference>
<proteinExistence type="predicted"/>
<sequence>MSILKLHSKILANYHDFVGSFIHIGDERVREFVRAMLEEKQRPWPEPLVQLSPAYRRDATVDELVNEGTSPPCSAGAMKSAMANIAPSV</sequence>
<organism evidence="1">
    <name type="scientific">Rhodothermus marinus</name>
    <name type="common">Rhodothermus obamensis</name>
    <dbReference type="NCBI Taxonomy" id="29549"/>
    <lineage>
        <taxon>Bacteria</taxon>
        <taxon>Pseudomonadati</taxon>
        <taxon>Rhodothermota</taxon>
        <taxon>Rhodothermia</taxon>
        <taxon>Rhodothermales</taxon>
        <taxon>Rhodothermaceae</taxon>
        <taxon>Rhodothermus</taxon>
    </lineage>
</organism>
<protein>
    <submittedName>
        <fullName evidence="1">Uncharacterized protein</fullName>
    </submittedName>
</protein>
<evidence type="ECO:0000313" key="1">
    <source>
        <dbReference type="EMBL" id="HER96492.1"/>
    </source>
</evidence>
<gene>
    <name evidence="1" type="ORF">ENO59_08255</name>
</gene>
<comment type="caution">
    <text evidence="1">The sequence shown here is derived from an EMBL/GenBank/DDBJ whole genome shotgun (WGS) entry which is preliminary data.</text>
</comment>
<accession>A0A7V2B1C1</accession>
<dbReference type="AlphaFoldDB" id="A0A7V2B1C1"/>
<reference evidence="1" key="1">
    <citation type="journal article" date="2020" name="mSystems">
        <title>Genome- and Community-Level Interaction Insights into Carbon Utilization and Element Cycling Functions of Hydrothermarchaeota in Hydrothermal Sediment.</title>
        <authorList>
            <person name="Zhou Z."/>
            <person name="Liu Y."/>
            <person name="Xu W."/>
            <person name="Pan J."/>
            <person name="Luo Z.H."/>
            <person name="Li M."/>
        </authorList>
    </citation>
    <scope>NUCLEOTIDE SEQUENCE [LARGE SCALE GENOMIC DNA]</scope>
    <source>
        <strain evidence="1">SpSt-143</strain>
    </source>
</reference>
<name>A0A7V2B1C1_RHOMR</name>